<gene>
    <name evidence="2" type="ordered locus">SJA_P1-00350</name>
</gene>
<dbReference type="PROSITE" id="PS51186">
    <property type="entry name" value="GNAT"/>
    <property type="match status" value="1"/>
</dbReference>
<evidence type="ECO:0000259" key="1">
    <source>
        <dbReference type="PROSITE" id="PS51186"/>
    </source>
</evidence>
<dbReference type="Gene3D" id="3.40.630.30">
    <property type="match status" value="1"/>
</dbReference>
<keyword evidence="3" id="KW-1185">Reference proteome</keyword>
<keyword evidence="2" id="KW-0808">Transferase</keyword>
<evidence type="ECO:0000313" key="3">
    <source>
        <dbReference type="Proteomes" id="UP000007753"/>
    </source>
</evidence>
<dbReference type="InterPro" id="IPR016181">
    <property type="entry name" value="Acyl_CoA_acyltransferase"/>
</dbReference>
<geneLocation type="plasmid" evidence="2 3">
    <name>pCHQ1</name>
</geneLocation>
<organism evidence="2 3">
    <name type="scientific">Sphingobium indicum (strain DSM 16413 / CCM 7287 / MTCC 6362 / UT26 / NBRC 101211 / UT26S)</name>
    <name type="common">Sphingobium japonicum</name>
    <dbReference type="NCBI Taxonomy" id="452662"/>
    <lineage>
        <taxon>Bacteria</taxon>
        <taxon>Pseudomonadati</taxon>
        <taxon>Pseudomonadota</taxon>
        <taxon>Alphaproteobacteria</taxon>
        <taxon>Sphingomonadales</taxon>
        <taxon>Sphingomonadaceae</taxon>
        <taxon>Sphingobium</taxon>
    </lineage>
</organism>
<dbReference type="PANTHER" id="PTHR43305:SF1">
    <property type="entry name" value="FAMILY N-ACETYLTRANSFERASE, PUTATIVE (AFU_ORTHOLOGUE AFUA_2G01380)-RELATED"/>
    <property type="match status" value="1"/>
</dbReference>
<evidence type="ECO:0000313" key="2">
    <source>
        <dbReference type="EMBL" id="BAI98987.1"/>
    </source>
</evidence>
<dbReference type="KEGG" id="sjp:SJA_P1-00350"/>
<dbReference type="EMBL" id="AP010805">
    <property type="protein sequence ID" value="BAI98987.1"/>
    <property type="molecule type" value="Genomic_DNA"/>
</dbReference>
<dbReference type="GO" id="GO:0016747">
    <property type="term" value="F:acyltransferase activity, transferring groups other than amino-acyl groups"/>
    <property type="evidence" value="ECO:0007669"/>
    <property type="project" value="InterPro"/>
</dbReference>
<accession>D4Z8Q5</accession>
<keyword evidence="2" id="KW-0614">Plasmid</keyword>
<dbReference type="CDD" id="cd04301">
    <property type="entry name" value="NAT_SF"/>
    <property type="match status" value="1"/>
</dbReference>
<dbReference type="PANTHER" id="PTHR43305">
    <property type="entry name" value="FAMILY N-ACETYLTRANSFERASE, PUTATIVE (AFU_ORTHOLOGUE AFUA_2G01380)-RELATED"/>
    <property type="match status" value="1"/>
</dbReference>
<reference evidence="2 3" key="1">
    <citation type="journal article" date="2010" name="J. Bacteriol.">
        <title>Complete genome sequence of the representative gamma-hexachlorocyclohexane-degrading bacterium Sphingobium japonicum UT26.</title>
        <authorList>
            <person name="Nagata Y."/>
            <person name="Ohtsubo Y."/>
            <person name="Endo R."/>
            <person name="Ichikawa N."/>
            <person name="Ankai A."/>
            <person name="Oguchi A."/>
            <person name="Fukui S."/>
            <person name="Fujita N."/>
            <person name="Tsuda M."/>
        </authorList>
    </citation>
    <scope>NUCLEOTIDE SEQUENCE [LARGE SCALE GENOMIC DNA]</scope>
    <source>
        <strain evidence="3">DSM 16413 / CCM 7287 / MTCC 6362 / UT26 / NBRC 101211 / UT26S</strain>
        <plasmid evidence="2 3">pCHQ1</plasmid>
    </source>
</reference>
<name>D4Z8Q5_SPHIU</name>
<dbReference type="SUPFAM" id="SSF55729">
    <property type="entry name" value="Acyl-CoA N-acyltransferases (Nat)"/>
    <property type="match status" value="1"/>
</dbReference>
<dbReference type="AlphaFoldDB" id="D4Z8Q5"/>
<dbReference type="InterPro" id="IPR000182">
    <property type="entry name" value="GNAT_dom"/>
</dbReference>
<dbReference type="InterPro" id="IPR052777">
    <property type="entry name" value="Acetyltransferase_Enz"/>
</dbReference>
<protein>
    <submittedName>
        <fullName evidence="2">Putative acetyltransferase</fullName>
    </submittedName>
</protein>
<proteinExistence type="predicted"/>
<feature type="domain" description="N-acetyltransferase" evidence="1">
    <location>
        <begin position="23"/>
        <end position="175"/>
    </location>
</feature>
<dbReference type="Proteomes" id="UP000007753">
    <property type="component" value="Plasmid pCHQ1"/>
</dbReference>
<sequence length="175" mass="19629">MAVNATTLSYCRHDFRRSNHAMVVIRHAIFPRDTASVLGIWREFIANSPVNLDYQNNDAEFANLPGKYAAPKGCVLLADREGEIEGCVAMRQVTHEICEMKRLYVRPQAQGRHLGRALAERLIEEARTVGYSEMRLDVQAKFVPARKLYETLGFVAAEPISFNPVPGASFLGLHL</sequence>
<dbReference type="HOGENOM" id="CLU_013985_11_0_5"/>
<dbReference type="Pfam" id="PF00583">
    <property type="entry name" value="Acetyltransf_1"/>
    <property type="match status" value="1"/>
</dbReference>